<evidence type="ECO:0000313" key="2">
    <source>
        <dbReference type="EMBL" id="RUS83989.1"/>
    </source>
</evidence>
<organism evidence="2 3">
    <name type="scientific">Elysia chlorotica</name>
    <name type="common">Eastern emerald elysia</name>
    <name type="synonym">Sea slug</name>
    <dbReference type="NCBI Taxonomy" id="188477"/>
    <lineage>
        <taxon>Eukaryota</taxon>
        <taxon>Metazoa</taxon>
        <taxon>Spiralia</taxon>
        <taxon>Lophotrochozoa</taxon>
        <taxon>Mollusca</taxon>
        <taxon>Gastropoda</taxon>
        <taxon>Heterobranchia</taxon>
        <taxon>Euthyneura</taxon>
        <taxon>Panpulmonata</taxon>
        <taxon>Sacoglossa</taxon>
        <taxon>Placobranchoidea</taxon>
        <taxon>Plakobranchidae</taxon>
        <taxon>Elysia</taxon>
    </lineage>
</organism>
<evidence type="ECO:0000313" key="3">
    <source>
        <dbReference type="Proteomes" id="UP000271974"/>
    </source>
</evidence>
<feature type="compositionally biased region" description="Acidic residues" evidence="1">
    <location>
        <begin position="276"/>
        <end position="285"/>
    </location>
</feature>
<proteinExistence type="predicted"/>
<feature type="region of interest" description="Disordered" evidence="1">
    <location>
        <begin position="276"/>
        <end position="348"/>
    </location>
</feature>
<feature type="compositionally biased region" description="Basic and acidic residues" evidence="1">
    <location>
        <begin position="286"/>
        <end position="307"/>
    </location>
</feature>
<sequence>MSCNYYRVMPEPPRPEVFGFKKVTQEELGNIVSRLSRPTYNSRVHTVEAHKAHNYRKIHSAPPPRTPTVCSRRRLSTPNPNSRRMTEQELRRFLRRIQRPTRAHIRSRRDYRPEEDDGIMAGDDFATFNAVEHKRRPLTATERKKAFFMLSRPTTASKAKSSVECAFCPSNEEELKANRNLDLPFKYPHAPEVRLVTPGEASSIVSRVSSPTRASLRGGGPPCYRAFPDYDAVRGQHPSLPLVSGLARTPKVSQIVNRLHYGATKRIVMVVREVEAGDSEEEEREEAQRRNWDRRESRGTSSEDDRGKLRRAAPSARMHHRRNVTGTQNGRRSYHGYHAAATPITAWS</sequence>
<dbReference type="Proteomes" id="UP000271974">
    <property type="component" value="Unassembled WGS sequence"/>
</dbReference>
<feature type="region of interest" description="Disordered" evidence="1">
    <location>
        <begin position="56"/>
        <end position="87"/>
    </location>
</feature>
<keyword evidence="3" id="KW-1185">Reference proteome</keyword>
<dbReference type="OrthoDB" id="6107996at2759"/>
<evidence type="ECO:0000256" key="1">
    <source>
        <dbReference type="SAM" id="MobiDB-lite"/>
    </source>
</evidence>
<protein>
    <submittedName>
        <fullName evidence="2">Uncharacterized protein</fullName>
    </submittedName>
</protein>
<gene>
    <name evidence="2" type="ORF">EGW08_008250</name>
</gene>
<reference evidence="2 3" key="1">
    <citation type="submission" date="2019-01" db="EMBL/GenBank/DDBJ databases">
        <title>A draft genome assembly of the solar-powered sea slug Elysia chlorotica.</title>
        <authorList>
            <person name="Cai H."/>
            <person name="Li Q."/>
            <person name="Fang X."/>
            <person name="Li J."/>
            <person name="Curtis N.E."/>
            <person name="Altenburger A."/>
            <person name="Shibata T."/>
            <person name="Feng M."/>
            <person name="Maeda T."/>
            <person name="Schwartz J.A."/>
            <person name="Shigenobu S."/>
            <person name="Lundholm N."/>
            <person name="Nishiyama T."/>
            <person name="Yang H."/>
            <person name="Hasebe M."/>
            <person name="Li S."/>
            <person name="Pierce S.K."/>
            <person name="Wang J."/>
        </authorList>
    </citation>
    <scope>NUCLEOTIDE SEQUENCE [LARGE SCALE GENOMIC DNA]</scope>
    <source>
        <strain evidence="2">EC2010</strain>
        <tissue evidence="2">Whole organism of an adult</tissue>
    </source>
</reference>
<accession>A0A3S0ZPS4</accession>
<name>A0A3S0ZPS4_ELYCH</name>
<dbReference type="EMBL" id="RQTK01000222">
    <property type="protein sequence ID" value="RUS83989.1"/>
    <property type="molecule type" value="Genomic_DNA"/>
</dbReference>
<dbReference type="AlphaFoldDB" id="A0A3S0ZPS4"/>
<comment type="caution">
    <text evidence="2">The sequence shown here is derived from an EMBL/GenBank/DDBJ whole genome shotgun (WGS) entry which is preliminary data.</text>
</comment>